<dbReference type="GO" id="GO:0000049">
    <property type="term" value="F:tRNA binding"/>
    <property type="evidence" value="ECO:0007669"/>
    <property type="project" value="UniProtKB-UniRule"/>
</dbReference>
<evidence type="ECO:0000256" key="3">
    <source>
        <dbReference type="ARBA" id="ARBA00022555"/>
    </source>
</evidence>
<dbReference type="Pfam" id="PF01138">
    <property type="entry name" value="RNase_PH"/>
    <property type="match status" value="1"/>
</dbReference>
<sequence length="264" mass="28495">MSETAPSPVPTATARNANRRHDGRANDQLRPIQFELGIAPHATGSVLVSFGQTRVICAAMIEPKVPAWMRQQGIKGGWLTAEYSMLPYSTLDRKSRDSSRGKQDGRSVEIQRLIGRSLRASIDLDKLGENTLWIDCDVLQADGGTRTASITGAYVAARLAVQKLIDAKRIAENPFRDSVAAVSVGIVKGVPVLDLDYIEDRDAEVDANVVMTGSGQFVEVQGAGEEATFSHEQLQQLLALATGGLKTLAAQQQTQIARALLTTR</sequence>
<comment type="function">
    <text evidence="6">Phosphorolytic 3'-5' exoribonuclease that plays an important role in tRNA 3'-end maturation. Removes nucleotide residues following the 3'-CCA terminus of tRNAs; can also add nucleotides to the ends of RNA molecules by using nucleoside diphosphates as substrates, but this may not be physiologically important. Probably plays a role in initiation of 16S rRNA degradation (leading to ribosome degradation) during starvation.</text>
</comment>
<dbReference type="InterPro" id="IPR015847">
    <property type="entry name" value="ExoRNase_PH_dom2"/>
</dbReference>
<name>A0A139SK55_9BACT</name>
<feature type="domain" description="Exoribonuclease phosphorolytic" evidence="8">
    <location>
        <begin position="28"/>
        <end position="156"/>
    </location>
</feature>
<dbReference type="NCBIfam" id="TIGR01966">
    <property type="entry name" value="RNasePH"/>
    <property type="match status" value="1"/>
</dbReference>
<dbReference type="GO" id="GO:0016075">
    <property type="term" value="P:rRNA catabolic process"/>
    <property type="evidence" value="ECO:0007669"/>
    <property type="project" value="UniProtKB-UniRule"/>
</dbReference>
<evidence type="ECO:0000256" key="4">
    <source>
        <dbReference type="ARBA" id="ARBA00022694"/>
    </source>
</evidence>
<dbReference type="InterPro" id="IPR018336">
    <property type="entry name" value="RNase_PH_CS"/>
</dbReference>
<keyword evidence="5" id="KW-0694">RNA-binding</keyword>
<dbReference type="InterPro" id="IPR050080">
    <property type="entry name" value="RNase_PH"/>
</dbReference>
<evidence type="ECO:0000259" key="9">
    <source>
        <dbReference type="Pfam" id="PF03725"/>
    </source>
</evidence>
<dbReference type="CDD" id="cd11362">
    <property type="entry name" value="RNase_PH_bact"/>
    <property type="match status" value="1"/>
</dbReference>
<organism evidence="10 11">
    <name type="scientific">Cephaloticoccus capnophilus</name>
    <dbReference type="NCBI Taxonomy" id="1548208"/>
    <lineage>
        <taxon>Bacteria</taxon>
        <taxon>Pseudomonadati</taxon>
        <taxon>Verrucomicrobiota</taxon>
        <taxon>Opitutia</taxon>
        <taxon>Opitutales</taxon>
        <taxon>Opitutaceae</taxon>
        <taxon>Cephaloticoccus</taxon>
    </lineage>
</organism>
<keyword evidence="2 6" id="KW-0698">rRNA processing</keyword>
<keyword evidence="3 6" id="KW-0820">tRNA-binding</keyword>
<protein>
    <recommendedName>
        <fullName evidence="6">Ribonuclease PH</fullName>
        <shortName evidence="6">RNase PH</shortName>
        <ecNumber evidence="6">2.7.7.56</ecNumber>
    </recommendedName>
    <alternativeName>
        <fullName evidence="6">tRNA nucleotidyltransferase</fullName>
    </alternativeName>
</protein>
<evidence type="ECO:0000256" key="1">
    <source>
        <dbReference type="ARBA" id="ARBA00006678"/>
    </source>
</evidence>
<keyword evidence="6" id="KW-0808">Transferase</keyword>
<feature type="binding site" evidence="6">
    <location>
        <position position="106"/>
    </location>
    <ligand>
        <name>phosphate</name>
        <dbReference type="ChEBI" id="CHEBI:43474"/>
        <note>substrate</note>
    </ligand>
</feature>
<dbReference type="HAMAP" id="MF_00564">
    <property type="entry name" value="RNase_PH"/>
    <property type="match status" value="1"/>
</dbReference>
<dbReference type="PROSITE" id="PS01277">
    <property type="entry name" value="RIBONUCLEASE_PH"/>
    <property type="match status" value="1"/>
</dbReference>
<accession>A0A139SK55</accession>
<dbReference type="InterPro" id="IPR027408">
    <property type="entry name" value="PNPase/RNase_PH_dom_sf"/>
</dbReference>
<dbReference type="Pfam" id="PF03725">
    <property type="entry name" value="RNase_PH_C"/>
    <property type="match status" value="1"/>
</dbReference>
<proteinExistence type="inferred from homology"/>
<keyword evidence="11" id="KW-1185">Reference proteome</keyword>
<dbReference type="PANTHER" id="PTHR11953">
    <property type="entry name" value="EXOSOME COMPLEX COMPONENT"/>
    <property type="match status" value="1"/>
</dbReference>
<dbReference type="STRING" id="1548208.AXK12_06645"/>
<gene>
    <name evidence="6" type="primary">rph</name>
    <name evidence="10" type="ORF">AXK12_06645</name>
</gene>
<dbReference type="Proteomes" id="UP000071392">
    <property type="component" value="Unassembled WGS sequence"/>
</dbReference>
<keyword evidence="4 6" id="KW-0819">tRNA processing</keyword>
<dbReference type="Gene3D" id="3.30.230.70">
    <property type="entry name" value="GHMP Kinase, N-terminal domain"/>
    <property type="match status" value="1"/>
</dbReference>
<dbReference type="GO" id="GO:0031125">
    <property type="term" value="P:rRNA 3'-end processing"/>
    <property type="evidence" value="ECO:0007669"/>
    <property type="project" value="UniProtKB-ARBA"/>
</dbReference>
<comment type="similarity">
    <text evidence="1 6">Belongs to the RNase PH family.</text>
</comment>
<evidence type="ECO:0000256" key="2">
    <source>
        <dbReference type="ARBA" id="ARBA00022552"/>
    </source>
</evidence>
<dbReference type="AlphaFoldDB" id="A0A139SK55"/>
<dbReference type="SUPFAM" id="SSF54211">
    <property type="entry name" value="Ribosomal protein S5 domain 2-like"/>
    <property type="match status" value="1"/>
</dbReference>
<feature type="region of interest" description="Disordered" evidence="7">
    <location>
        <begin position="1"/>
        <end position="25"/>
    </location>
</feature>
<feature type="binding site" evidence="6">
    <location>
        <begin position="144"/>
        <end position="146"/>
    </location>
    <ligand>
        <name>phosphate</name>
        <dbReference type="ChEBI" id="CHEBI:43474"/>
        <note>substrate</note>
    </ligand>
</feature>
<evidence type="ECO:0000259" key="8">
    <source>
        <dbReference type="Pfam" id="PF01138"/>
    </source>
</evidence>
<comment type="subunit">
    <text evidence="6">Homohexameric ring arranged as a trimer of dimers.</text>
</comment>
<dbReference type="PANTHER" id="PTHR11953:SF0">
    <property type="entry name" value="EXOSOME COMPLEX COMPONENT RRP41"/>
    <property type="match status" value="1"/>
</dbReference>
<dbReference type="GO" id="GO:0000175">
    <property type="term" value="F:3'-5'-RNA exonuclease activity"/>
    <property type="evidence" value="ECO:0007669"/>
    <property type="project" value="UniProtKB-UniRule"/>
</dbReference>
<dbReference type="GO" id="GO:0008033">
    <property type="term" value="P:tRNA processing"/>
    <property type="evidence" value="ECO:0007669"/>
    <property type="project" value="UniProtKB-UniRule"/>
</dbReference>
<keyword evidence="6" id="KW-0548">Nucleotidyltransferase</keyword>
<evidence type="ECO:0000256" key="7">
    <source>
        <dbReference type="SAM" id="MobiDB-lite"/>
    </source>
</evidence>
<dbReference type="OrthoDB" id="9807456at2"/>
<dbReference type="InterPro" id="IPR036345">
    <property type="entry name" value="ExoRNase_PH_dom2_sf"/>
</dbReference>
<dbReference type="GO" id="GO:0009022">
    <property type="term" value="F:tRNA nucleotidyltransferase activity"/>
    <property type="evidence" value="ECO:0007669"/>
    <property type="project" value="UniProtKB-UniRule"/>
</dbReference>
<dbReference type="EMBL" id="LSZP01000047">
    <property type="protein sequence ID" value="KXU34906.1"/>
    <property type="molecule type" value="Genomic_DNA"/>
</dbReference>
<dbReference type="InterPro" id="IPR020568">
    <property type="entry name" value="Ribosomal_Su5_D2-typ_SF"/>
</dbReference>
<reference evidence="10 11" key="1">
    <citation type="submission" date="2016-02" db="EMBL/GenBank/DDBJ databases">
        <authorList>
            <person name="Wen L."/>
            <person name="He K."/>
            <person name="Yang H."/>
        </authorList>
    </citation>
    <scope>NUCLEOTIDE SEQUENCE [LARGE SCALE GENOMIC DNA]</scope>
    <source>
        <strain evidence="10 11">CV41</strain>
    </source>
</reference>
<dbReference type="SUPFAM" id="SSF55666">
    <property type="entry name" value="Ribonuclease PH domain 2-like"/>
    <property type="match status" value="1"/>
</dbReference>
<evidence type="ECO:0000313" key="10">
    <source>
        <dbReference type="EMBL" id="KXU34906.1"/>
    </source>
</evidence>
<dbReference type="RefSeq" id="WP_068712603.1">
    <property type="nucleotide sequence ID" value="NZ_LSZP01000047.1"/>
</dbReference>
<evidence type="ECO:0000313" key="11">
    <source>
        <dbReference type="Proteomes" id="UP000071392"/>
    </source>
</evidence>
<comment type="catalytic activity">
    <reaction evidence="6">
        <text>tRNA(n+1) + phosphate = tRNA(n) + a ribonucleoside 5'-diphosphate</text>
        <dbReference type="Rhea" id="RHEA:10628"/>
        <dbReference type="Rhea" id="RHEA-COMP:17343"/>
        <dbReference type="Rhea" id="RHEA-COMP:17344"/>
        <dbReference type="ChEBI" id="CHEBI:43474"/>
        <dbReference type="ChEBI" id="CHEBI:57930"/>
        <dbReference type="ChEBI" id="CHEBI:173114"/>
        <dbReference type="EC" id="2.7.7.56"/>
    </reaction>
</comment>
<feature type="domain" description="Exoribonuclease phosphorolytic" evidence="9">
    <location>
        <begin position="178"/>
        <end position="242"/>
    </location>
</feature>
<evidence type="ECO:0000256" key="6">
    <source>
        <dbReference type="HAMAP-Rule" id="MF_00564"/>
    </source>
</evidence>
<comment type="caution">
    <text evidence="10">The sequence shown here is derived from an EMBL/GenBank/DDBJ whole genome shotgun (WGS) entry which is preliminary data.</text>
</comment>
<dbReference type="InterPro" id="IPR001247">
    <property type="entry name" value="ExoRNase_PH_dom1"/>
</dbReference>
<dbReference type="FunFam" id="3.30.230.70:FF:000003">
    <property type="entry name" value="Ribonuclease PH"/>
    <property type="match status" value="1"/>
</dbReference>
<dbReference type="EC" id="2.7.7.56" evidence="6"/>
<evidence type="ECO:0000256" key="5">
    <source>
        <dbReference type="ARBA" id="ARBA00022884"/>
    </source>
</evidence>
<dbReference type="InterPro" id="IPR002381">
    <property type="entry name" value="RNase_PH_bac-type"/>
</dbReference>